<reference evidence="4 5" key="1">
    <citation type="submission" date="2023-10" db="EMBL/GenBank/DDBJ databases">
        <title>Chromosome-scale genome assembly provides insights into flower coloration mechanisms of Canna indica.</title>
        <authorList>
            <person name="Li C."/>
        </authorList>
    </citation>
    <scope>NUCLEOTIDE SEQUENCE [LARGE SCALE GENOMIC DNA]</scope>
    <source>
        <tissue evidence="4">Flower</tissue>
    </source>
</reference>
<dbReference type="EMBL" id="CP136892">
    <property type="protein sequence ID" value="WOL00186.1"/>
    <property type="molecule type" value="Genomic_DNA"/>
</dbReference>
<keyword evidence="5" id="KW-1185">Reference proteome</keyword>
<organism evidence="4 5">
    <name type="scientific">Canna indica</name>
    <name type="common">Indian-shot</name>
    <dbReference type="NCBI Taxonomy" id="4628"/>
    <lineage>
        <taxon>Eukaryota</taxon>
        <taxon>Viridiplantae</taxon>
        <taxon>Streptophyta</taxon>
        <taxon>Embryophyta</taxon>
        <taxon>Tracheophyta</taxon>
        <taxon>Spermatophyta</taxon>
        <taxon>Magnoliopsida</taxon>
        <taxon>Liliopsida</taxon>
        <taxon>Zingiberales</taxon>
        <taxon>Cannaceae</taxon>
        <taxon>Canna</taxon>
    </lineage>
</organism>
<dbReference type="InterPro" id="IPR022212">
    <property type="entry name" value="DUF3741"/>
</dbReference>
<feature type="region of interest" description="Disordered" evidence="1">
    <location>
        <begin position="681"/>
        <end position="704"/>
    </location>
</feature>
<feature type="compositionally biased region" description="Polar residues" evidence="1">
    <location>
        <begin position="681"/>
        <end position="692"/>
    </location>
</feature>
<feature type="domain" description="DUF4378" evidence="3">
    <location>
        <begin position="763"/>
        <end position="905"/>
    </location>
</feature>
<sequence length="912" mass="103958">MTKKSRRRPAQFQRENFRFIRGLISFFDFRQGRHIQKPLADKKIESTRYEGAGYSRSKLDSLRSFHDKHGGNLVDEIKEDQVNLCPTSVKILMEEEISQRPKKKVASVKAKSVRSTVKNEVYQKDVSPNRSKNLSVISDGQLDNLMGSLSLDGHLSDSTDSTGSSLLKYDIAAFLIELYSYTCQGIHSDSNNKFSFLPTSGSIGPNIRNHLDELDDHLDQKISFFQRTLADVAQAIICEKSMAGNRQLNKQCVVHSKEFMDALDTLNSDKELFMKLLQDPNSLLLKHIQGLQCSQVGKLSKPQSDKCFENVWKLRKENDSKGKCKESDINHLCHKQNRYNFFRKGDKSKVTKPTSEHKSSEDSIKIVVLEPRSARNQNCPRTITPSTSLESQCFLKHGEQKEKNVSHFSLKNIKRRLRHIIGESKLARHVISMDGILHKIPVRSNESADTCKRISSKIVVANSASNPYCDTKQLSYDSLSINNSKFDVITEECKVRRKSHVSSSRSESFTYEKAKKHLAEMLDNRLDILPRAQISKSLERVISLPRYIELYPRSSSQKDKELTMLPEETENSSLQNLLQDKTDTLGPSRTTLEHSSCSLSTQNDELELLILNPESVDTSMQDKSCIGEDSTSEEFQGAVDTKSTVECNYFNVPLESIRNESPTVVNKMYEEERKCNILQGQVSSEESPQTVAQPRFEKPEQPSPVSVLETFISEDSTSPLSDIIIKIHGRVSYEDCNGYKTTLSSPYAKDKLTDCLHDAQARFAYIKAVMVASGLTDKFSGRWDATDQLLEPSLYDELEVFPQDDAKLLFDCISEVLVEMHEKYLKFTPRLSFIKQNVLSAPQGERLIQQVSKCVDQHLHIQLPNTLNQVIRKDLDNRSWMNLRRETEIVTSEMYESILDDLVDETIYDLWF</sequence>
<evidence type="ECO:0000313" key="5">
    <source>
        <dbReference type="Proteomes" id="UP001327560"/>
    </source>
</evidence>
<gene>
    <name evidence="4" type="ORF">Cni_G08899</name>
</gene>
<dbReference type="Pfam" id="PF14309">
    <property type="entry name" value="DUF4378"/>
    <property type="match status" value="1"/>
</dbReference>
<evidence type="ECO:0000256" key="1">
    <source>
        <dbReference type="SAM" id="MobiDB-lite"/>
    </source>
</evidence>
<dbReference type="InterPro" id="IPR025486">
    <property type="entry name" value="DUF4378"/>
</dbReference>
<dbReference type="Proteomes" id="UP001327560">
    <property type="component" value="Chromosome 3"/>
</dbReference>
<dbReference type="AlphaFoldDB" id="A0AAQ3Q630"/>
<evidence type="ECO:0000259" key="2">
    <source>
        <dbReference type="Pfam" id="PF12552"/>
    </source>
</evidence>
<evidence type="ECO:0000313" key="4">
    <source>
        <dbReference type="EMBL" id="WOL00186.1"/>
    </source>
</evidence>
<dbReference type="Pfam" id="PF12552">
    <property type="entry name" value="DUF3741"/>
    <property type="match status" value="1"/>
</dbReference>
<name>A0AAQ3Q630_9LILI</name>
<evidence type="ECO:0008006" key="6">
    <source>
        <dbReference type="Google" id="ProtNLM"/>
    </source>
</evidence>
<evidence type="ECO:0000259" key="3">
    <source>
        <dbReference type="Pfam" id="PF14309"/>
    </source>
</evidence>
<feature type="domain" description="DUF3741" evidence="2">
    <location>
        <begin position="240"/>
        <end position="282"/>
    </location>
</feature>
<accession>A0AAQ3Q630</accession>
<protein>
    <recommendedName>
        <fullName evidence="6">DUF4378 domain-containing protein</fullName>
    </recommendedName>
</protein>
<dbReference type="PANTHER" id="PTHR47212">
    <property type="entry name" value="ADHESIN-LIKE PROTEIN, PUTATIVE (DUF3741)-RELATED"/>
    <property type="match status" value="1"/>
</dbReference>
<proteinExistence type="predicted"/>
<dbReference type="PANTHER" id="PTHR47212:SF4">
    <property type="entry name" value="ADHESIN-LIKE PROTEIN, PUTATIVE (DUF3741)-RELATED"/>
    <property type="match status" value="1"/>
</dbReference>